<evidence type="ECO:0000313" key="1">
    <source>
        <dbReference type="EMBL" id="CDL41489.1"/>
    </source>
</evidence>
<comment type="caution">
    <text evidence="1">The sequence shown here is derived from an EMBL/GenBank/DDBJ whole genome shotgun (WGS) entry which is preliminary data.</text>
</comment>
<dbReference type="EMBL" id="CBWP010000084">
    <property type="protein sequence ID" value="CDL41489.1"/>
    <property type="molecule type" value="Genomic_DNA"/>
</dbReference>
<proteinExistence type="predicted"/>
<name>A0A7G2IZN0_CITFR</name>
<protein>
    <submittedName>
        <fullName evidence="1">Uncharacterized protein</fullName>
    </submittedName>
</protein>
<accession>A0A7G2IZN0</accession>
<evidence type="ECO:0000313" key="2">
    <source>
        <dbReference type="Proteomes" id="UP000019194"/>
    </source>
</evidence>
<dbReference type="Proteomes" id="UP000019194">
    <property type="component" value="Unassembled WGS sequence"/>
</dbReference>
<dbReference type="AlphaFoldDB" id="A0A7G2IZN0"/>
<organism evidence="1 2">
    <name type="scientific">Citrobacter freundii</name>
    <dbReference type="NCBI Taxonomy" id="546"/>
    <lineage>
        <taxon>Bacteria</taxon>
        <taxon>Pseudomonadati</taxon>
        <taxon>Pseudomonadota</taxon>
        <taxon>Gammaproteobacteria</taxon>
        <taxon>Enterobacterales</taxon>
        <taxon>Enterobacteriaceae</taxon>
        <taxon>Citrobacter</taxon>
        <taxon>Citrobacter freundii complex</taxon>
    </lineage>
</organism>
<sequence>MDMSIFFIPVTPEQFFHLGLINYHLFRIMKTVLLFELLGTPQTREFPLFLGI</sequence>
<reference evidence="1 2" key="1">
    <citation type="submission" date="2013-10" db="EMBL/GenBank/DDBJ databases">
        <title>Antibiotic resistance diversity of beta-lactamase producers in the General Hospital Vienna.</title>
        <authorList>
            <person name="Barisic I."/>
            <person name="Mitteregger D."/>
            <person name="Hirschl A.M."/>
            <person name="Noehammer C."/>
            <person name="Wiesinger-Mayr H."/>
        </authorList>
    </citation>
    <scope>NUCLEOTIDE SEQUENCE [LARGE SCALE GENOMIC DNA]</scope>
    <source>
        <strain evidence="1 2">ISC11</strain>
    </source>
</reference>